<comment type="caution">
    <text evidence="2">The sequence shown here is derived from an EMBL/GenBank/DDBJ whole genome shotgun (WGS) entry which is preliminary data.</text>
</comment>
<dbReference type="AlphaFoldDB" id="A0A844SIT4"/>
<dbReference type="Proteomes" id="UP000436468">
    <property type="component" value="Unassembled WGS sequence"/>
</dbReference>
<gene>
    <name evidence="2" type="ORF">GPL21_01780</name>
</gene>
<reference evidence="2 3" key="1">
    <citation type="submission" date="2019-12" db="EMBL/GenBank/DDBJ databases">
        <title>Draft genome sequences Bradyrhizobium cajani AMBPC1010, Bradyrhizobium pachyrhizi AMBPC1040 and Bradyrhizobium yuanmingense ALSPC3051, three plant growth promoting strains isolated from nodules of Cajanus cajan L. in Dominican Republic.</title>
        <authorList>
            <person name="Flores-Felix J.D."/>
            <person name="Araujo J."/>
            <person name="Diaz-Alcantara C."/>
            <person name="Gonzalez-Andres F."/>
            <person name="Velazquez E."/>
        </authorList>
    </citation>
    <scope>NUCLEOTIDE SEQUENCE [LARGE SCALE GENOMIC DNA]</scope>
    <source>
        <strain evidence="2 3">1040</strain>
    </source>
</reference>
<proteinExistence type="predicted"/>
<keyword evidence="3" id="KW-1185">Reference proteome</keyword>
<evidence type="ECO:0000313" key="3">
    <source>
        <dbReference type="Proteomes" id="UP000436468"/>
    </source>
</evidence>
<protein>
    <recommendedName>
        <fullName evidence="4">Transposase</fullName>
    </recommendedName>
</protein>
<evidence type="ECO:0000313" key="2">
    <source>
        <dbReference type="EMBL" id="MVT63844.1"/>
    </source>
</evidence>
<organism evidence="2 3">
    <name type="scientific">Bradyrhizobium pachyrhizi</name>
    <dbReference type="NCBI Taxonomy" id="280333"/>
    <lineage>
        <taxon>Bacteria</taxon>
        <taxon>Pseudomonadati</taxon>
        <taxon>Pseudomonadota</taxon>
        <taxon>Alphaproteobacteria</taxon>
        <taxon>Hyphomicrobiales</taxon>
        <taxon>Nitrobacteraceae</taxon>
        <taxon>Bradyrhizobium</taxon>
    </lineage>
</organism>
<name>A0A844SIT4_9BRAD</name>
<feature type="region of interest" description="Disordered" evidence="1">
    <location>
        <begin position="57"/>
        <end position="85"/>
    </location>
</feature>
<dbReference type="EMBL" id="WQNF01000001">
    <property type="protein sequence ID" value="MVT63844.1"/>
    <property type="molecule type" value="Genomic_DNA"/>
</dbReference>
<evidence type="ECO:0008006" key="4">
    <source>
        <dbReference type="Google" id="ProtNLM"/>
    </source>
</evidence>
<accession>A0A844SIT4</accession>
<sequence length="85" mass="9836">MIYHDRCAALFYIRKDRIKIVLHLRSGAAEIRLFNVVVLFEMTACATWRIDLQARSADGSSTPLIRSTRRRSETNVTRSAQRLKN</sequence>
<dbReference type="RefSeq" id="WP_157340665.1">
    <property type="nucleotide sequence ID" value="NZ_CP121667.1"/>
</dbReference>
<feature type="compositionally biased region" description="Polar residues" evidence="1">
    <location>
        <begin position="74"/>
        <end position="85"/>
    </location>
</feature>
<evidence type="ECO:0000256" key="1">
    <source>
        <dbReference type="SAM" id="MobiDB-lite"/>
    </source>
</evidence>